<dbReference type="RefSeq" id="WP_183961249.1">
    <property type="nucleotide sequence ID" value="NZ_FNBI01000023.1"/>
</dbReference>
<dbReference type="Proteomes" id="UP000323502">
    <property type="component" value="Unassembled WGS sequence"/>
</dbReference>
<proteinExistence type="predicted"/>
<evidence type="ECO:0000313" key="1">
    <source>
        <dbReference type="EMBL" id="SDG20200.1"/>
    </source>
</evidence>
<reference evidence="1 2" key="1">
    <citation type="submission" date="2016-10" db="EMBL/GenBank/DDBJ databases">
        <authorList>
            <person name="Varghese N."/>
            <person name="Submissions S."/>
        </authorList>
    </citation>
    <scope>NUCLEOTIDE SEQUENCE [LARGE SCALE GENOMIC DNA]</scope>
    <source>
        <strain evidence="1 2">S7-754</strain>
    </source>
</reference>
<name>A0A1G7SDC3_9SPHN</name>
<sequence length="79" mass="9124">MVGLLTKDQPVACRRAVAMTGRNETVRMSLHEKIEGDGLTADQASAVFQEEVVRYRHMLAHQPQWIKQDVERPQIRHCR</sequence>
<keyword evidence="2" id="KW-1185">Reference proteome</keyword>
<evidence type="ECO:0000313" key="2">
    <source>
        <dbReference type="Proteomes" id="UP000323502"/>
    </source>
</evidence>
<dbReference type="EMBL" id="FNBI01000023">
    <property type="protein sequence ID" value="SDG20200.1"/>
    <property type="molecule type" value="Genomic_DNA"/>
</dbReference>
<dbReference type="AlphaFoldDB" id="A0A1G7SDC3"/>
<gene>
    <name evidence="1" type="ORF">SAMN05216557_1232</name>
</gene>
<accession>A0A1G7SDC3</accession>
<organism evidence="1 2">
    <name type="scientific">Sphingomonas carotinifaciens</name>
    <dbReference type="NCBI Taxonomy" id="1166323"/>
    <lineage>
        <taxon>Bacteria</taxon>
        <taxon>Pseudomonadati</taxon>
        <taxon>Pseudomonadota</taxon>
        <taxon>Alphaproteobacteria</taxon>
        <taxon>Sphingomonadales</taxon>
        <taxon>Sphingomonadaceae</taxon>
        <taxon>Sphingomonas</taxon>
    </lineage>
</organism>
<protein>
    <submittedName>
        <fullName evidence="1">Uncharacterized protein</fullName>
    </submittedName>
</protein>